<evidence type="ECO:0000256" key="2">
    <source>
        <dbReference type="ARBA" id="ARBA00003015"/>
    </source>
</evidence>
<feature type="binding site" evidence="7">
    <location>
        <position position="125"/>
    </location>
    <ligand>
        <name>S-adenosyl-L-methionine</name>
        <dbReference type="ChEBI" id="CHEBI:59789"/>
    </ligand>
</feature>
<name>A0A895YCR0_9ACTN</name>
<comment type="caution">
    <text evidence="7">Lacks conserved residue(s) required for the propagation of feature annotation.</text>
</comment>
<keyword evidence="6 7" id="KW-0819">tRNA processing</keyword>
<comment type="catalytic activity">
    <reaction evidence="1 7">
        <text>guanosine(46) in tRNA + S-adenosyl-L-methionine = N(7)-methylguanosine(46) in tRNA + S-adenosyl-L-homocysteine</text>
        <dbReference type="Rhea" id="RHEA:42708"/>
        <dbReference type="Rhea" id="RHEA-COMP:10188"/>
        <dbReference type="Rhea" id="RHEA-COMP:10189"/>
        <dbReference type="ChEBI" id="CHEBI:57856"/>
        <dbReference type="ChEBI" id="CHEBI:59789"/>
        <dbReference type="ChEBI" id="CHEBI:74269"/>
        <dbReference type="ChEBI" id="CHEBI:74480"/>
        <dbReference type="EC" id="2.1.1.33"/>
    </reaction>
</comment>
<dbReference type="GO" id="GO:0008176">
    <property type="term" value="F:tRNA (guanine(46)-N7)-methyltransferase activity"/>
    <property type="evidence" value="ECO:0007669"/>
    <property type="project" value="UniProtKB-UniRule"/>
</dbReference>
<dbReference type="RefSeq" id="WP_239677473.1">
    <property type="nucleotide sequence ID" value="NZ_CP070499.1"/>
</dbReference>
<evidence type="ECO:0000256" key="1">
    <source>
        <dbReference type="ARBA" id="ARBA00000142"/>
    </source>
</evidence>
<dbReference type="UniPathway" id="UPA00989"/>
<dbReference type="PANTHER" id="PTHR23417">
    <property type="entry name" value="3-DEOXY-D-MANNO-OCTULOSONIC-ACID TRANSFERASE/TRNA GUANINE-N 7 - -METHYLTRANSFERASE"/>
    <property type="match status" value="1"/>
</dbReference>
<organism evidence="9 10">
    <name type="scientific">Natronosporangium hydrolyticum</name>
    <dbReference type="NCBI Taxonomy" id="2811111"/>
    <lineage>
        <taxon>Bacteria</taxon>
        <taxon>Bacillati</taxon>
        <taxon>Actinomycetota</taxon>
        <taxon>Actinomycetes</taxon>
        <taxon>Micromonosporales</taxon>
        <taxon>Micromonosporaceae</taxon>
        <taxon>Natronosporangium</taxon>
    </lineage>
</organism>
<dbReference type="Proteomes" id="UP000662857">
    <property type="component" value="Chromosome"/>
</dbReference>
<feature type="binding site" evidence="7">
    <location>
        <position position="184"/>
    </location>
    <ligand>
        <name>substrate</name>
    </ligand>
</feature>
<feature type="binding site" evidence="7">
    <location>
        <position position="152"/>
    </location>
    <ligand>
        <name>substrate</name>
    </ligand>
</feature>
<dbReference type="Pfam" id="PF02390">
    <property type="entry name" value="Methyltransf_4"/>
    <property type="match status" value="1"/>
</dbReference>
<feature type="region of interest" description="Disordered" evidence="8">
    <location>
        <begin position="1"/>
        <end position="23"/>
    </location>
</feature>
<dbReference type="NCBIfam" id="TIGR00091">
    <property type="entry name" value="tRNA (guanosine(46)-N7)-methyltransferase TrmB"/>
    <property type="match status" value="1"/>
</dbReference>
<protein>
    <recommendedName>
        <fullName evidence="7">tRNA (guanine-N(7)-)-methyltransferase</fullName>
        <ecNumber evidence="7">2.1.1.33</ecNumber>
    </recommendedName>
    <alternativeName>
        <fullName evidence="7">tRNA (guanine(46)-N(7))-methyltransferase</fullName>
    </alternativeName>
    <alternativeName>
        <fullName evidence="7">tRNA(m7G46)-methyltransferase</fullName>
    </alternativeName>
</protein>
<gene>
    <name evidence="7 9" type="primary">trmB</name>
    <name evidence="9" type="ORF">JQS43_02700</name>
</gene>
<dbReference type="PANTHER" id="PTHR23417:SF14">
    <property type="entry name" value="PENTACOTRIPEPTIDE-REPEAT REGION OF PRORP DOMAIN-CONTAINING PROTEIN"/>
    <property type="match status" value="1"/>
</dbReference>
<evidence type="ECO:0000256" key="8">
    <source>
        <dbReference type="SAM" id="MobiDB-lite"/>
    </source>
</evidence>
<comment type="similarity">
    <text evidence="7">Belongs to the class I-like SAM-binding methyltransferase superfamily. TrmB family.</text>
</comment>
<dbReference type="InterPro" id="IPR029063">
    <property type="entry name" value="SAM-dependent_MTases_sf"/>
</dbReference>
<dbReference type="PROSITE" id="PS51625">
    <property type="entry name" value="SAM_MT_TRMB"/>
    <property type="match status" value="1"/>
</dbReference>
<feature type="binding site" evidence="7">
    <location>
        <position position="98"/>
    </location>
    <ligand>
        <name>S-adenosyl-L-methionine</name>
        <dbReference type="ChEBI" id="CHEBI:59789"/>
    </ligand>
</feature>
<evidence type="ECO:0000256" key="5">
    <source>
        <dbReference type="ARBA" id="ARBA00022691"/>
    </source>
</evidence>
<sequence>MNTPTPSSTSETDRQPSAPQPGEIRTFQLHRGRMRSQRQENLRRLAPRFTVAADGPPLDPATIFGRPAPLVVEIGSGMGDATAAMAAADPDRDYLAVEVHPPGVAQLLGLIEAGGLTNLRVVQGDALQLLRQRVAPASLAAIHAFFPDPWPKQRHHKRRLFQPAHVSLLRSRLAPGGVLHTVTDWPDYARVIQRTLDADPELVDAYDGWAPRPAYRPETKYERKAHAAGRPSFELRYRRR</sequence>
<evidence type="ECO:0000256" key="7">
    <source>
        <dbReference type="HAMAP-Rule" id="MF_01057"/>
    </source>
</evidence>
<dbReference type="KEGG" id="nhy:JQS43_02700"/>
<dbReference type="Gene3D" id="3.40.50.150">
    <property type="entry name" value="Vaccinia Virus protein VP39"/>
    <property type="match status" value="1"/>
</dbReference>
<accession>A0A895YCR0</accession>
<comment type="pathway">
    <text evidence="7">tRNA modification; N(7)-methylguanine-tRNA biosynthesis.</text>
</comment>
<evidence type="ECO:0000256" key="6">
    <source>
        <dbReference type="ARBA" id="ARBA00022694"/>
    </source>
</evidence>
<keyword evidence="3 7" id="KW-0489">Methyltransferase</keyword>
<comment type="function">
    <text evidence="2 7">Catalyzes the formation of N(7)-methylguanine at position 46 (m7G46) in tRNA.</text>
</comment>
<evidence type="ECO:0000313" key="9">
    <source>
        <dbReference type="EMBL" id="QSB15291.1"/>
    </source>
</evidence>
<evidence type="ECO:0000256" key="3">
    <source>
        <dbReference type="ARBA" id="ARBA00022603"/>
    </source>
</evidence>
<evidence type="ECO:0000256" key="4">
    <source>
        <dbReference type="ARBA" id="ARBA00022679"/>
    </source>
</evidence>
<keyword evidence="10" id="KW-1185">Reference proteome</keyword>
<dbReference type="HAMAP" id="MF_01057">
    <property type="entry name" value="tRNA_methyltr_TrmB"/>
    <property type="match status" value="1"/>
</dbReference>
<dbReference type="SUPFAM" id="SSF53335">
    <property type="entry name" value="S-adenosyl-L-methionine-dependent methyltransferases"/>
    <property type="match status" value="1"/>
</dbReference>
<feature type="binding site" evidence="7">
    <location>
        <position position="73"/>
    </location>
    <ligand>
        <name>S-adenosyl-L-methionine</name>
        <dbReference type="ChEBI" id="CHEBI:59789"/>
    </ligand>
</feature>
<feature type="binding site" evidence="7">
    <location>
        <position position="148"/>
    </location>
    <ligand>
        <name>S-adenosyl-L-methionine</name>
        <dbReference type="ChEBI" id="CHEBI:59789"/>
    </ligand>
</feature>
<proteinExistence type="inferred from homology"/>
<dbReference type="EC" id="2.1.1.33" evidence="7"/>
<dbReference type="InterPro" id="IPR055361">
    <property type="entry name" value="tRNA_methyltr_TrmB_bact"/>
</dbReference>
<feature type="compositionally biased region" description="Polar residues" evidence="8">
    <location>
        <begin position="1"/>
        <end position="10"/>
    </location>
</feature>
<dbReference type="InterPro" id="IPR003358">
    <property type="entry name" value="tRNA_(Gua-N-7)_MeTrfase_Trmb"/>
</dbReference>
<keyword evidence="4 7" id="KW-0808">Transferase</keyword>
<evidence type="ECO:0000313" key="10">
    <source>
        <dbReference type="Proteomes" id="UP000662857"/>
    </source>
</evidence>
<dbReference type="CDD" id="cd02440">
    <property type="entry name" value="AdoMet_MTases"/>
    <property type="match status" value="1"/>
</dbReference>
<reference evidence="9" key="1">
    <citation type="submission" date="2021-02" db="EMBL/GenBank/DDBJ databases">
        <title>Natrosporangium hydrolyticum gen. nov., sp. nov, a haloalkaliphilic actinobacterium from a soda solonchak soil.</title>
        <authorList>
            <person name="Sorokin D.Y."/>
            <person name="Khijniak T.V."/>
            <person name="Zakharycheva A.P."/>
            <person name="Boueva O.V."/>
            <person name="Ariskina E.V."/>
            <person name="Hahnke R.L."/>
            <person name="Bunk B."/>
            <person name="Sproer C."/>
            <person name="Schumann P."/>
            <person name="Evtushenko L.I."/>
            <person name="Kublanov I.V."/>
        </authorList>
    </citation>
    <scope>NUCLEOTIDE SEQUENCE</scope>
    <source>
        <strain evidence="9">DSM 106523</strain>
    </source>
</reference>
<dbReference type="EMBL" id="CP070499">
    <property type="protein sequence ID" value="QSB15291.1"/>
    <property type="molecule type" value="Genomic_DNA"/>
</dbReference>
<dbReference type="GO" id="GO:0043527">
    <property type="term" value="C:tRNA methyltransferase complex"/>
    <property type="evidence" value="ECO:0007669"/>
    <property type="project" value="TreeGrafter"/>
</dbReference>
<dbReference type="AlphaFoldDB" id="A0A895YCR0"/>
<keyword evidence="5 7" id="KW-0949">S-adenosyl-L-methionine</keyword>
<feature type="binding site" evidence="7">
    <location>
        <begin position="219"/>
        <end position="222"/>
    </location>
    <ligand>
        <name>substrate</name>
    </ligand>
</feature>